<organism evidence="1 2">
    <name type="scientific">Cronartium quercuum f. sp. fusiforme G11</name>
    <dbReference type="NCBI Taxonomy" id="708437"/>
    <lineage>
        <taxon>Eukaryota</taxon>
        <taxon>Fungi</taxon>
        <taxon>Dikarya</taxon>
        <taxon>Basidiomycota</taxon>
        <taxon>Pucciniomycotina</taxon>
        <taxon>Pucciniomycetes</taxon>
        <taxon>Pucciniales</taxon>
        <taxon>Coleosporiaceae</taxon>
        <taxon>Cronartium</taxon>
    </lineage>
</organism>
<dbReference type="InterPro" id="IPR040521">
    <property type="entry name" value="KDZ"/>
</dbReference>
<comment type="caution">
    <text evidence="1">The sequence shown here is derived from an EMBL/GenBank/DDBJ whole genome shotgun (WGS) entry which is preliminary data.</text>
</comment>
<evidence type="ECO:0000313" key="1">
    <source>
        <dbReference type="EMBL" id="KAG0139307.1"/>
    </source>
</evidence>
<dbReference type="Pfam" id="PF18758">
    <property type="entry name" value="KDZ"/>
    <property type="match status" value="1"/>
</dbReference>
<dbReference type="Proteomes" id="UP000886653">
    <property type="component" value="Unassembled WGS sequence"/>
</dbReference>
<feature type="non-terminal residue" evidence="1">
    <location>
        <position position="1"/>
    </location>
</feature>
<dbReference type="AlphaFoldDB" id="A0A9P6N7Q5"/>
<gene>
    <name evidence="1" type="ORF">CROQUDRAFT_28780</name>
</gene>
<keyword evidence="2" id="KW-1185">Reference proteome</keyword>
<feature type="non-terminal residue" evidence="1">
    <location>
        <position position="52"/>
    </location>
</feature>
<accession>A0A9P6N7Q5</accession>
<evidence type="ECO:0000313" key="2">
    <source>
        <dbReference type="Proteomes" id="UP000886653"/>
    </source>
</evidence>
<dbReference type="EMBL" id="MU167637">
    <property type="protein sequence ID" value="KAG0139307.1"/>
    <property type="molecule type" value="Genomic_DNA"/>
</dbReference>
<proteinExistence type="predicted"/>
<reference evidence="1" key="1">
    <citation type="submission" date="2013-11" db="EMBL/GenBank/DDBJ databases">
        <title>Genome sequence of the fusiform rust pathogen reveals effectors for host alternation and coevolution with pine.</title>
        <authorList>
            <consortium name="DOE Joint Genome Institute"/>
            <person name="Smith K."/>
            <person name="Pendleton A."/>
            <person name="Kubisiak T."/>
            <person name="Anderson C."/>
            <person name="Salamov A."/>
            <person name="Aerts A."/>
            <person name="Riley R."/>
            <person name="Clum A."/>
            <person name="Lindquist E."/>
            <person name="Ence D."/>
            <person name="Campbell M."/>
            <person name="Kronenberg Z."/>
            <person name="Feau N."/>
            <person name="Dhillon B."/>
            <person name="Hamelin R."/>
            <person name="Burleigh J."/>
            <person name="Smith J."/>
            <person name="Yandell M."/>
            <person name="Nelson C."/>
            <person name="Grigoriev I."/>
            <person name="Davis J."/>
        </authorList>
    </citation>
    <scope>NUCLEOTIDE SEQUENCE</scope>
    <source>
        <strain evidence="1">G11</strain>
    </source>
</reference>
<dbReference type="OrthoDB" id="3364670at2759"/>
<dbReference type="PANTHER" id="PTHR33096:SF1">
    <property type="entry name" value="CXC1-LIKE CYSTEINE CLUSTER ASSOCIATED WITH KDZ TRANSPOSASES DOMAIN-CONTAINING PROTEIN"/>
    <property type="match status" value="1"/>
</dbReference>
<protein>
    <submittedName>
        <fullName evidence="1">Uncharacterized protein</fullName>
    </submittedName>
</protein>
<name>A0A9P6N7Q5_9BASI</name>
<sequence>IGILYDIGCNIKKGIEKHNQFVEEHSQDLLIFGTSLFHSYVHEWYCQLEYNP</sequence>
<dbReference type="PANTHER" id="PTHR33096">
    <property type="entry name" value="CXC2 DOMAIN-CONTAINING PROTEIN"/>
    <property type="match status" value="1"/>
</dbReference>